<evidence type="ECO:0000256" key="9">
    <source>
        <dbReference type="SAM" id="Phobius"/>
    </source>
</evidence>
<evidence type="ECO:0000313" key="13">
    <source>
        <dbReference type="Proteomes" id="UP001596542"/>
    </source>
</evidence>
<evidence type="ECO:0000256" key="8">
    <source>
        <dbReference type="ARBA" id="ARBA00023136"/>
    </source>
</evidence>
<keyword evidence="5" id="KW-0862">Zinc</keyword>
<evidence type="ECO:0000256" key="4">
    <source>
        <dbReference type="ARBA" id="ARBA00022692"/>
    </source>
</evidence>
<reference evidence="13" key="1">
    <citation type="journal article" date="2019" name="Int. J. Syst. Evol. Microbiol.">
        <title>The Global Catalogue of Microorganisms (GCM) 10K type strain sequencing project: providing services to taxonomists for standard genome sequencing and annotation.</title>
        <authorList>
            <consortium name="The Broad Institute Genomics Platform"/>
            <consortium name="The Broad Institute Genome Sequencing Center for Infectious Disease"/>
            <person name="Wu L."/>
            <person name="Ma J."/>
        </authorList>
    </citation>
    <scope>NUCLEOTIDE SEQUENCE [LARGE SCALE GENOMIC DNA]</scope>
    <source>
        <strain evidence="13">KACC 12508</strain>
    </source>
</reference>
<dbReference type="PANTHER" id="PTHR11562">
    <property type="entry name" value="CATION EFFLUX PROTEIN/ ZINC TRANSPORTER"/>
    <property type="match status" value="1"/>
</dbReference>
<comment type="caution">
    <text evidence="12">The sequence shown here is derived from an EMBL/GenBank/DDBJ whole genome shotgun (WGS) entry which is preliminary data.</text>
</comment>
<name>A0ABW2I902_9BURK</name>
<dbReference type="Proteomes" id="UP001596542">
    <property type="component" value="Unassembled WGS sequence"/>
</dbReference>
<evidence type="ECO:0000256" key="3">
    <source>
        <dbReference type="ARBA" id="ARBA00022448"/>
    </source>
</evidence>
<feature type="transmembrane region" description="Helical" evidence="9">
    <location>
        <begin position="151"/>
        <end position="172"/>
    </location>
</feature>
<dbReference type="InterPro" id="IPR027469">
    <property type="entry name" value="Cation_efflux_TMD_sf"/>
</dbReference>
<evidence type="ECO:0000256" key="7">
    <source>
        <dbReference type="ARBA" id="ARBA00023065"/>
    </source>
</evidence>
<keyword evidence="7" id="KW-0406">Ion transport</keyword>
<comment type="similarity">
    <text evidence="2">Belongs to the cation diffusion facilitator (CDF) transporter (TC 2.A.4) family. SLC30A subfamily.</text>
</comment>
<dbReference type="InterPro" id="IPR036837">
    <property type="entry name" value="Cation_efflux_CTD_sf"/>
</dbReference>
<dbReference type="InterPro" id="IPR002524">
    <property type="entry name" value="Cation_efflux"/>
</dbReference>
<comment type="subcellular location">
    <subcellularLocation>
        <location evidence="1">Membrane</location>
        <topology evidence="1">Multi-pass membrane protein</topology>
    </subcellularLocation>
</comment>
<dbReference type="NCBIfam" id="TIGR01297">
    <property type="entry name" value="CDF"/>
    <property type="match status" value="1"/>
</dbReference>
<gene>
    <name evidence="12" type="ORF">ACFQPC_05135</name>
</gene>
<dbReference type="SUPFAM" id="SSF160240">
    <property type="entry name" value="Cation efflux protein cytoplasmic domain-like"/>
    <property type="match status" value="1"/>
</dbReference>
<evidence type="ECO:0000313" key="12">
    <source>
        <dbReference type="EMBL" id="MFC7287416.1"/>
    </source>
</evidence>
<dbReference type="PANTHER" id="PTHR11562:SF17">
    <property type="entry name" value="RE54080P-RELATED"/>
    <property type="match status" value="1"/>
</dbReference>
<dbReference type="Pfam" id="PF16916">
    <property type="entry name" value="ZT_dimer"/>
    <property type="match status" value="1"/>
</dbReference>
<feature type="transmembrane region" description="Helical" evidence="9">
    <location>
        <begin position="48"/>
        <end position="65"/>
    </location>
</feature>
<organism evidence="12 13">
    <name type="scientific">Herminiimonas glaciei</name>
    <dbReference type="NCBI Taxonomy" id="523788"/>
    <lineage>
        <taxon>Bacteria</taxon>
        <taxon>Pseudomonadati</taxon>
        <taxon>Pseudomonadota</taxon>
        <taxon>Betaproteobacteria</taxon>
        <taxon>Burkholderiales</taxon>
        <taxon>Oxalobacteraceae</taxon>
        <taxon>Herminiimonas</taxon>
    </lineage>
</organism>
<proteinExistence type="inferred from homology"/>
<feature type="transmembrane region" description="Helical" evidence="9">
    <location>
        <begin position="85"/>
        <end position="104"/>
    </location>
</feature>
<feature type="transmembrane region" description="Helical" evidence="9">
    <location>
        <begin position="178"/>
        <end position="194"/>
    </location>
</feature>
<dbReference type="Gene3D" id="1.20.1510.10">
    <property type="entry name" value="Cation efflux protein transmembrane domain"/>
    <property type="match status" value="1"/>
</dbReference>
<feature type="domain" description="Cation efflux protein cytoplasmic" evidence="11">
    <location>
        <begin position="213"/>
        <end position="288"/>
    </location>
</feature>
<evidence type="ECO:0000259" key="10">
    <source>
        <dbReference type="Pfam" id="PF01545"/>
    </source>
</evidence>
<keyword evidence="8 9" id="KW-0472">Membrane</keyword>
<keyword evidence="13" id="KW-1185">Reference proteome</keyword>
<keyword evidence="3" id="KW-0813">Transport</keyword>
<dbReference type="InterPro" id="IPR058533">
    <property type="entry name" value="Cation_efflux_TM"/>
</dbReference>
<sequence length="314" mass="34565">MSAGHNHALPKGQNQKYLLIAFVLTSTFLVAEVIGGLVTGSLALLSDAAHMLTDASALAIALIAIQIAKRAADSRRTFGYHRFEILAASFNAIMLFFVAMYILYEAYRRFKSPIEIQSMGMLIIASLGLIINLISMKLLSSGKDASLNVKGAYLEVWSDMLGSVGVIAGALIIRFTGWAWVDSVIAVGIGFWVLPRTWILLRESINVLLEGVPEHIDLEKLRKSVSDIAGVRSIHDLHVWSITSGKISLTMHVVSDLEAFNKDNLLKEIQTTLAEQWEIHHTTIQMEAEACDQATNEHTFGPTGESEKYLTPEK</sequence>
<keyword evidence="4 9" id="KW-0812">Transmembrane</keyword>
<dbReference type="Pfam" id="PF01545">
    <property type="entry name" value="Cation_efflux"/>
    <property type="match status" value="1"/>
</dbReference>
<evidence type="ECO:0000256" key="5">
    <source>
        <dbReference type="ARBA" id="ARBA00022906"/>
    </source>
</evidence>
<dbReference type="InterPro" id="IPR050681">
    <property type="entry name" value="CDF/SLC30A"/>
</dbReference>
<feature type="transmembrane region" description="Helical" evidence="9">
    <location>
        <begin position="116"/>
        <end position="139"/>
    </location>
</feature>
<keyword evidence="5" id="KW-0864">Zinc transport</keyword>
<keyword evidence="6 9" id="KW-1133">Transmembrane helix</keyword>
<evidence type="ECO:0000259" key="11">
    <source>
        <dbReference type="Pfam" id="PF16916"/>
    </source>
</evidence>
<feature type="domain" description="Cation efflux protein transmembrane" evidence="10">
    <location>
        <begin position="18"/>
        <end position="209"/>
    </location>
</feature>
<evidence type="ECO:0000256" key="2">
    <source>
        <dbReference type="ARBA" id="ARBA00008873"/>
    </source>
</evidence>
<dbReference type="InterPro" id="IPR027470">
    <property type="entry name" value="Cation_efflux_CTD"/>
</dbReference>
<dbReference type="SUPFAM" id="SSF161111">
    <property type="entry name" value="Cation efflux protein transmembrane domain-like"/>
    <property type="match status" value="1"/>
</dbReference>
<feature type="transmembrane region" description="Helical" evidence="9">
    <location>
        <begin position="17"/>
        <end position="42"/>
    </location>
</feature>
<dbReference type="RefSeq" id="WP_124574106.1">
    <property type="nucleotide sequence ID" value="NZ_JBHTBU010000001.1"/>
</dbReference>
<evidence type="ECO:0000256" key="1">
    <source>
        <dbReference type="ARBA" id="ARBA00004141"/>
    </source>
</evidence>
<accession>A0ABW2I902</accession>
<evidence type="ECO:0000256" key="6">
    <source>
        <dbReference type="ARBA" id="ARBA00022989"/>
    </source>
</evidence>
<dbReference type="EMBL" id="JBHTBU010000001">
    <property type="protein sequence ID" value="MFC7287416.1"/>
    <property type="molecule type" value="Genomic_DNA"/>
</dbReference>
<protein>
    <submittedName>
        <fullName evidence="12">Cation diffusion facilitator family transporter</fullName>
    </submittedName>
</protein>